<dbReference type="AlphaFoldDB" id="A0A7Y7WC66"/>
<keyword evidence="8 9" id="KW-0472">Membrane</keyword>
<keyword evidence="7 9" id="KW-1133">Transmembrane helix</keyword>
<keyword evidence="3" id="KW-1003">Cell membrane</keyword>
<evidence type="ECO:0000313" key="12">
    <source>
        <dbReference type="Proteomes" id="UP000582981"/>
    </source>
</evidence>
<comment type="PTM">
    <text evidence="9">Cleaved by prepilin peptidase.</text>
</comment>
<comment type="function">
    <text evidence="9">Component of the type II secretion system required for the energy-dependent secretion of extracellular factors such as proteases and toxins from the periplasm.</text>
</comment>
<dbReference type="PROSITE" id="PS00409">
    <property type="entry name" value="PROKAR_NTER_METHYL"/>
    <property type="match status" value="1"/>
</dbReference>
<dbReference type="InterPro" id="IPR045584">
    <property type="entry name" value="Pilin-like"/>
</dbReference>
<dbReference type="PANTHER" id="PTHR38779:SF2">
    <property type="entry name" value="TYPE II SECRETION SYSTEM PROTEIN I-RELATED"/>
    <property type="match status" value="1"/>
</dbReference>
<feature type="domain" description="Type II secretion system protein GspI C-terminal" evidence="10">
    <location>
        <begin position="43"/>
        <end position="119"/>
    </location>
</feature>
<gene>
    <name evidence="11" type="primary">gspI</name>
    <name evidence="11" type="ORF">HX829_09180</name>
</gene>
<evidence type="ECO:0000256" key="5">
    <source>
        <dbReference type="ARBA" id="ARBA00022519"/>
    </source>
</evidence>
<dbReference type="SUPFAM" id="SSF54523">
    <property type="entry name" value="Pili subunits"/>
    <property type="match status" value="1"/>
</dbReference>
<comment type="similarity">
    <text evidence="2 9">Belongs to the GSP I family.</text>
</comment>
<evidence type="ECO:0000256" key="1">
    <source>
        <dbReference type="ARBA" id="ARBA00004377"/>
    </source>
</evidence>
<protein>
    <recommendedName>
        <fullName evidence="9">Type II secretion system protein I</fullName>
        <shortName evidence="9">T2SS minor pseudopilin I</shortName>
    </recommendedName>
</protein>
<evidence type="ECO:0000313" key="11">
    <source>
        <dbReference type="EMBL" id="NWB46666.1"/>
    </source>
</evidence>
<evidence type="ECO:0000256" key="7">
    <source>
        <dbReference type="ARBA" id="ARBA00022989"/>
    </source>
</evidence>
<proteinExistence type="inferred from homology"/>
<evidence type="ECO:0000256" key="8">
    <source>
        <dbReference type="ARBA" id="ARBA00023136"/>
    </source>
</evidence>
<keyword evidence="4 9" id="KW-0488">Methylation</keyword>
<dbReference type="Proteomes" id="UP000582981">
    <property type="component" value="Unassembled WGS sequence"/>
</dbReference>
<evidence type="ECO:0000256" key="2">
    <source>
        <dbReference type="ARBA" id="ARBA00008358"/>
    </source>
</evidence>
<evidence type="ECO:0000256" key="6">
    <source>
        <dbReference type="ARBA" id="ARBA00022692"/>
    </source>
</evidence>
<dbReference type="InterPro" id="IPR003413">
    <property type="entry name" value="T2SS_GspI_C"/>
</dbReference>
<accession>A0A7Y7WC66</accession>
<dbReference type="GO" id="GO:0005886">
    <property type="term" value="C:plasma membrane"/>
    <property type="evidence" value="ECO:0007669"/>
    <property type="project" value="UniProtKB-SubCell"/>
</dbReference>
<evidence type="ECO:0000256" key="4">
    <source>
        <dbReference type="ARBA" id="ARBA00022481"/>
    </source>
</evidence>
<dbReference type="NCBIfam" id="TIGR02532">
    <property type="entry name" value="IV_pilin_GFxxxE"/>
    <property type="match status" value="1"/>
</dbReference>
<organism evidence="11 12">
    <name type="scientific">Pseudomonas gingeri</name>
    <dbReference type="NCBI Taxonomy" id="117681"/>
    <lineage>
        <taxon>Bacteria</taxon>
        <taxon>Pseudomonadati</taxon>
        <taxon>Pseudomonadota</taxon>
        <taxon>Gammaproteobacteria</taxon>
        <taxon>Pseudomonadales</taxon>
        <taxon>Pseudomonadaceae</taxon>
        <taxon>Pseudomonas</taxon>
    </lineage>
</organism>
<reference evidence="11 12" key="1">
    <citation type="submission" date="2020-04" db="EMBL/GenBank/DDBJ databases">
        <title>Molecular characterization of pseudomonads from Agaricus bisporus reveal novel blotch 2 pathogens in Western Europe.</title>
        <authorList>
            <person name="Taparia T."/>
            <person name="Krijger M."/>
            <person name="Haynes E."/>
            <person name="Elpinstone J.G."/>
            <person name="Noble R."/>
            <person name="Van Der Wolf J."/>
        </authorList>
    </citation>
    <scope>NUCLEOTIDE SEQUENCE [LARGE SCALE GENOMIC DNA]</scope>
    <source>
        <strain evidence="11 12">F1001</strain>
    </source>
</reference>
<dbReference type="RefSeq" id="WP_100941095.1">
    <property type="nucleotide sequence ID" value="NZ_JACAPU010000012.1"/>
</dbReference>
<evidence type="ECO:0000259" key="10">
    <source>
        <dbReference type="Pfam" id="PF02501"/>
    </source>
</evidence>
<keyword evidence="6 9" id="KW-0812">Transmembrane</keyword>
<comment type="subunit">
    <text evidence="9">Type II secretion is composed of four main components: the outer membrane complex, the inner membrane complex, the cytoplasmic secretion ATPase and the periplasm-spanning pseudopilus.</text>
</comment>
<feature type="transmembrane region" description="Helical" evidence="9">
    <location>
        <begin position="12"/>
        <end position="34"/>
    </location>
</feature>
<keyword evidence="5 9" id="KW-0997">Cell inner membrane</keyword>
<dbReference type="NCBIfam" id="TIGR01707">
    <property type="entry name" value="gspI"/>
    <property type="match status" value="1"/>
</dbReference>
<dbReference type="EMBL" id="JACAPU010000012">
    <property type="protein sequence ID" value="NWB46666.1"/>
    <property type="molecule type" value="Genomic_DNA"/>
</dbReference>
<evidence type="ECO:0000256" key="3">
    <source>
        <dbReference type="ARBA" id="ARBA00022475"/>
    </source>
</evidence>
<dbReference type="Pfam" id="PF07963">
    <property type="entry name" value="N_methyl"/>
    <property type="match status" value="1"/>
</dbReference>
<dbReference type="PANTHER" id="PTHR38779">
    <property type="entry name" value="TYPE II SECRETION SYSTEM PROTEIN I-RELATED"/>
    <property type="match status" value="1"/>
</dbReference>
<comment type="caution">
    <text evidence="11">The sequence shown here is derived from an EMBL/GenBank/DDBJ whole genome shotgun (WGS) entry which is preliminary data.</text>
</comment>
<dbReference type="Pfam" id="PF02501">
    <property type="entry name" value="T2SSI"/>
    <property type="match status" value="1"/>
</dbReference>
<dbReference type="InterPro" id="IPR012902">
    <property type="entry name" value="N_methyl_site"/>
</dbReference>
<name>A0A7Y7WC66_9PSED</name>
<comment type="subcellular location">
    <subcellularLocation>
        <location evidence="1 9">Cell inner membrane</location>
        <topology evidence="1 9">Single-pass membrane protein</topology>
    </subcellularLocation>
</comment>
<dbReference type="InterPro" id="IPR010052">
    <property type="entry name" value="T2SS_protein-GspI"/>
</dbReference>
<evidence type="ECO:0000256" key="9">
    <source>
        <dbReference type="RuleBase" id="RU368030"/>
    </source>
</evidence>
<dbReference type="GO" id="GO:0015628">
    <property type="term" value="P:protein secretion by the type II secretion system"/>
    <property type="evidence" value="ECO:0007669"/>
    <property type="project" value="UniProtKB-UniRule"/>
</dbReference>
<sequence length="138" mass="14685">MPRPHHQGGFTLIEVLVALTIIAVALSAAVRMAGVMTQSNGLLRDKSIALLAAQSRLAELRLEGRLPVGRKSFECDQGRLMLRCDQMIGAFGAGLFKVDIRVLDRSREAPPLAQLETVLSPVQPGLKGGSASAGTAQR</sequence>
<dbReference type="GO" id="GO:0015627">
    <property type="term" value="C:type II protein secretion system complex"/>
    <property type="evidence" value="ECO:0007669"/>
    <property type="project" value="UniProtKB-UniRule"/>
</dbReference>